<dbReference type="EMBL" id="OV651830">
    <property type="protein sequence ID" value="CAH1104851.1"/>
    <property type="molecule type" value="Genomic_DNA"/>
</dbReference>
<evidence type="ECO:0000256" key="1">
    <source>
        <dbReference type="SAM" id="MobiDB-lite"/>
    </source>
</evidence>
<sequence length="151" mass="17824">MLDSDQSDPYEDSGSEFVPSEEESEVNKTKGTSSEEIQEEKTRKFKPKKRIRHEQNWRRAANKRKRCTGEEFTTKSGKTVLSKPFLFFACACKNKCHVLLPEERQREQHTNFYALQSFDLQTSYLFSLVKVVKKLRKYTENENSKRETTKK</sequence>
<reference evidence="2" key="1">
    <citation type="submission" date="2022-01" db="EMBL/GenBank/DDBJ databases">
        <authorList>
            <person name="King R."/>
        </authorList>
    </citation>
    <scope>NUCLEOTIDE SEQUENCE</scope>
</reference>
<evidence type="ECO:0000313" key="3">
    <source>
        <dbReference type="Proteomes" id="UP001153636"/>
    </source>
</evidence>
<feature type="compositionally biased region" description="Basic residues" evidence="1">
    <location>
        <begin position="43"/>
        <end position="52"/>
    </location>
</feature>
<name>A0A9P0CNE3_9CUCU</name>
<protein>
    <submittedName>
        <fullName evidence="2">Uncharacterized protein</fullName>
    </submittedName>
</protein>
<keyword evidence="3" id="KW-1185">Reference proteome</keyword>
<proteinExistence type="predicted"/>
<organism evidence="2 3">
    <name type="scientific">Psylliodes chrysocephalus</name>
    <dbReference type="NCBI Taxonomy" id="3402493"/>
    <lineage>
        <taxon>Eukaryota</taxon>
        <taxon>Metazoa</taxon>
        <taxon>Ecdysozoa</taxon>
        <taxon>Arthropoda</taxon>
        <taxon>Hexapoda</taxon>
        <taxon>Insecta</taxon>
        <taxon>Pterygota</taxon>
        <taxon>Neoptera</taxon>
        <taxon>Endopterygota</taxon>
        <taxon>Coleoptera</taxon>
        <taxon>Polyphaga</taxon>
        <taxon>Cucujiformia</taxon>
        <taxon>Chrysomeloidea</taxon>
        <taxon>Chrysomelidae</taxon>
        <taxon>Galerucinae</taxon>
        <taxon>Alticini</taxon>
        <taxon>Psylliodes</taxon>
    </lineage>
</organism>
<gene>
    <name evidence="2" type="ORF">PSYICH_LOCUS6008</name>
</gene>
<accession>A0A9P0CNE3</accession>
<dbReference type="AlphaFoldDB" id="A0A9P0CNE3"/>
<dbReference type="OrthoDB" id="6753578at2759"/>
<feature type="compositionally biased region" description="Acidic residues" evidence="1">
    <location>
        <begin position="1"/>
        <end position="24"/>
    </location>
</feature>
<dbReference type="Proteomes" id="UP001153636">
    <property type="component" value="Chromosome 18"/>
</dbReference>
<feature type="region of interest" description="Disordered" evidence="1">
    <location>
        <begin position="1"/>
        <end position="62"/>
    </location>
</feature>
<evidence type="ECO:0000313" key="2">
    <source>
        <dbReference type="EMBL" id="CAH1104851.1"/>
    </source>
</evidence>